<evidence type="ECO:0000313" key="5">
    <source>
        <dbReference type="Proteomes" id="UP000041254"/>
    </source>
</evidence>
<keyword evidence="5" id="KW-1185">Reference proteome</keyword>
<dbReference type="AlphaFoldDB" id="A0A0G4EJE5"/>
<dbReference type="STRING" id="1169540.A0A0G4EJE5"/>
<sequence length="552" mass="61961">MCELRKASGGQLFLCACAPLRRGLSRAGSDSPAGHHSTMPTLKPMQRRLRHVQEIAIRNLDPEYMRGFTMELNTPDEIGQIAVSKPFFNTMNPGWDLENQLDSFYRNLREVEVCVSRLEATVTVEGDAAKEDSTTPPRRLKLLFSLMELHPIGHDLSRLPPVPPTTILVKMCDLWHTFRGTLPPQPHPQTPPPPPVQPFPASPDSSPTGLASLGLTNVSFAAATAAAGRAQGNSGDIVGIKEASPREVVNSNAAPKGSKTITTSQICAHGERLGKEITRRRVAINDTQHLLTQINAHLSPKPDEAVSDTTSPSMSSLQQRLKAVQARLQKTRVLLQAKRDELQKGESRLAEEKAQRQKRRERLRRCQRGLQSVKLRLGQSVKDLPSSKTDLRAIQQALYCRRTRMLYELFQVYPIENNGRHRSIRGIPLPSIDVLNRQDLREEEKVATALGFLIHLLLLMAKYVEVPLRMVMVCASSRSFLRDPLSDPPGLEYPLFYRGLDRARFPSALRFLMENLQQFLLSRAHKIASRNNLLENTECLIHREMWGLNVNP</sequence>
<reference evidence="4 5" key="1">
    <citation type="submission" date="2014-11" db="EMBL/GenBank/DDBJ databases">
        <authorList>
            <person name="Zhu J."/>
            <person name="Qi W."/>
            <person name="Song R."/>
        </authorList>
    </citation>
    <scope>NUCLEOTIDE SEQUENCE [LARGE SCALE GENOMIC DNA]</scope>
</reference>
<organism evidence="4 5">
    <name type="scientific">Vitrella brassicaformis (strain CCMP3155)</name>
    <dbReference type="NCBI Taxonomy" id="1169540"/>
    <lineage>
        <taxon>Eukaryota</taxon>
        <taxon>Sar</taxon>
        <taxon>Alveolata</taxon>
        <taxon>Colpodellida</taxon>
        <taxon>Vitrellaceae</taxon>
        <taxon>Vitrella</taxon>
    </lineage>
</organism>
<dbReference type="CDD" id="cd06225">
    <property type="entry name" value="HAMP"/>
    <property type="match status" value="1"/>
</dbReference>
<dbReference type="GO" id="GO:0000149">
    <property type="term" value="F:SNARE binding"/>
    <property type="evidence" value="ECO:0007669"/>
    <property type="project" value="TreeGrafter"/>
</dbReference>
<dbReference type="GO" id="GO:0005768">
    <property type="term" value="C:endosome"/>
    <property type="evidence" value="ECO:0007669"/>
    <property type="project" value="TreeGrafter"/>
</dbReference>
<dbReference type="EMBL" id="CDMY01000248">
    <property type="protein sequence ID" value="CEL96869.1"/>
    <property type="molecule type" value="Genomic_DNA"/>
</dbReference>
<feature type="region of interest" description="Disordered" evidence="3">
    <location>
        <begin position="180"/>
        <end position="210"/>
    </location>
</feature>
<proteinExistence type="predicted"/>
<dbReference type="OMA" id="ICHILIM"/>
<dbReference type="Proteomes" id="UP000041254">
    <property type="component" value="Unassembled WGS sequence"/>
</dbReference>
<name>A0A0G4EJE5_VITBC</name>
<dbReference type="GO" id="GO:0032991">
    <property type="term" value="C:protein-containing complex"/>
    <property type="evidence" value="ECO:0007669"/>
    <property type="project" value="UniProtKB-ARBA"/>
</dbReference>
<evidence type="ECO:0000256" key="3">
    <source>
        <dbReference type="SAM" id="MobiDB-lite"/>
    </source>
</evidence>
<dbReference type="GO" id="GO:0035493">
    <property type="term" value="P:SNARE complex assembly"/>
    <property type="evidence" value="ECO:0007669"/>
    <property type="project" value="TreeGrafter"/>
</dbReference>
<feature type="compositionally biased region" description="Pro residues" evidence="3">
    <location>
        <begin position="183"/>
        <end position="201"/>
    </location>
</feature>
<dbReference type="PANTHER" id="PTHR15157">
    <property type="entry name" value="UV RADIATION RESISTANCE-ASSOCIATED GENE PROTEIN"/>
    <property type="match status" value="1"/>
</dbReference>
<keyword evidence="1 2" id="KW-0175">Coiled coil</keyword>
<dbReference type="Pfam" id="PF10186">
    <property type="entry name" value="ATG14"/>
    <property type="match status" value="1"/>
</dbReference>
<gene>
    <name evidence="4" type="ORF">Vbra_12072</name>
</gene>
<evidence type="ECO:0000256" key="2">
    <source>
        <dbReference type="SAM" id="Coils"/>
    </source>
</evidence>
<dbReference type="OrthoDB" id="333253at2759"/>
<evidence type="ECO:0000313" key="4">
    <source>
        <dbReference type="EMBL" id="CEL96869.1"/>
    </source>
</evidence>
<dbReference type="PANTHER" id="PTHR15157:SF5">
    <property type="entry name" value="UV RADIATION RESISTANCE-ASSOCIATED GENE PROTEIN"/>
    <property type="match status" value="1"/>
</dbReference>
<dbReference type="VEuPathDB" id="CryptoDB:Vbra_12072"/>
<feature type="coiled-coil region" evidence="2">
    <location>
        <begin position="314"/>
        <end position="355"/>
    </location>
</feature>
<evidence type="ECO:0008006" key="6">
    <source>
        <dbReference type="Google" id="ProtNLM"/>
    </source>
</evidence>
<dbReference type="PROSITE" id="PS51257">
    <property type="entry name" value="PROKAR_LIPOPROTEIN"/>
    <property type="match status" value="1"/>
</dbReference>
<dbReference type="InterPro" id="IPR018791">
    <property type="entry name" value="UV_resistance/autophagy_Atg14"/>
</dbReference>
<dbReference type="GO" id="GO:0000323">
    <property type="term" value="C:lytic vacuole"/>
    <property type="evidence" value="ECO:0007669"/>
    <property type="project" value="TreeGrafter"/>
</dbReference>
<dbReference type="InParanoid" id="A0A0G4EJE5"/>
<accession>A0A0G4EJE5</accession>
<evidence type="ECO:0000256" key="1">
    <source>
        <dbReference type="ARBA" id="ARBA00023054"/>
    </source>
</evidence>
<protein>
    <recommendedName>
        <fullName evidence="6">UV radiation resistance-associated gene protein</fullName>
    </recommendedName>
</protein>